<comment type="subcellular location">
    <subcellularLocation>
        <location evidence="7">Cytoplasm</location>
    </subcellularLocation>
</comment>
<dbReference type="GO" id="GO:0009368">
    <property type="term" value="C:endopeptidase Clp complex"/>
    <property type="evidence" value="ECO:0007669"/>
    <property type="project" value="TreeGrafter"/>
</dbReference>
<evidence type="ECO:0000256" key="4">
    <source>
        <dbReference type="ARBA" id="ARBA00022801"/>
    </source>
</evidence>
<evidence type="ECO:0000256" key="7">
    <source>
        <dbReference type="HAMAP-Rule" id="MF_00444"/>
    </source>
</evidence>
<evidence type="ECO:0000256" key="5">
    <source>
        <dbReference type="ARBA" id="ARBA00022825"/>
    </source>
</evidence>
<dbReference type="InterPro" id="IPR018215">
    <property type="entry name" value="ClpP_Ser_AS"/>
</dbReference>
<dbReference type="Pfam" id="PF00574">
    <property type="entry name" value="CLP_protease"/>
    <property type="match status" value="1"/>
</dbReference>
<dbReference type="PANTHER" id="PTHR10381:SF70">
    <property type="entry name" value="ATP-DEPENDENT CLP PROTEASE PROTEOLYTIC SUBUNIT"/>
    <property type="match status" value="1"/>
</dbReference>
<dbReference type="InterPro" id="IPR001907">
    <property type="entry name" value="ClpP"/>
</dbReference>
<evidence type="ECO:0000313" key="13">
    <source>
        <dbReference type="EMBL" id="TMQ47789.1"/>
    </source>
</evidence>
<dbReference type="PRINTS" id="PR00127">
    <property type="entry name" value="CLPPROTEASEP"/>
</dbReference>
<keyword evidence="4 7" id="KW-0378">Hydrolase</keyword>
<keyword evidence="5 7" id="KW-0720">Serine protease</keyword>
<dbReference type="Proteomes" id="UP000317716">
    <property type="component" value="Unassembled WGS sequence"/>
</dbReference>
<protein>
    <recommendedName>
        <fullName evidence="7 12">ATP-dependent Clp protease proteolytic subunit</fullName>
        <ecNumber evidence="7 10">3.4.21.92</ecNumber>
    </recommendedName>
    <alternativeName>
        <fullName evidence="7">Endopeptidase Clp</fullName>
    </alternativeName>
</protein>
<evidence type="ECO:0000256" key="6">
    <source>
        <dbReference type="ARBA" id="ARBA00034021"/>
    </source>
</evidence>
<dbReference type="Gene3D" id="3.90.226.10">
    <property type="entry name" value="2-enoyl-CoA Hydratase, Chain A, domain 1"/>
    <property type="match status" value="1"/>
</dbReference>
<reference evidence="13 14" key="1">
    <citation type="journal article" date="2019" name="Nat. Microbiol.">
        <title>Mediterranean grassland soil C-N compound turnover is dependent on rainfall and depth, and is mediated by genomically divergent microorganisms.</title>
        <authorList>
            <person name="Diamond S."/>
            <person name="Andeer P.F."/>
            <person name="Li Z."/>
            <person name="Crits-Christoph A."/>
            <person name="Burstein D."/>
            <person name="Anantharaman K."/>
            <person name="Lane K.R."/>
            <person name="Thomas B.C."/>
            <person name="Pan C."/>
            <person name="Northen T.R."/>
            <person name="Banfield J.F."/>
        </authorList>
    </citation>
    <scope>NUCLEOTIDE SEQUENCE [LARGE SCALE GENOMIC DNA]</scope>
    <source>
        <strain evidence="13">WS_2</strain>
    </source>
</reference>
<dbReference type="InterPro" id="IPR023562">
    <property type="entry name" value="ClpP/TepA"/>
</dbReference>
<comment type="function">
    <text evidence="7 11">Cleaves peptides in various proteins in a process that requires ATP hydrolysis. Has a chymotrypsin-like activity. Plays a major role in the degradation of misfolded proteins.</text>
</comment>
<dbReference type="InterPro" id="IPR029045">
    <property type="entry name" value="ClpP/crotonase-like_dom_sf"/>
</dbReference>
<dbReference type="EC" id="3.4.21.92" evidence="7 10"/>
<evidence type="ECO:0000256" key="10">
    <source>
        <dbReference type="RuleBase" id="RU000549"/>
    </source>
</evidence>
<evidence type="ECO:0000256" key="11">
    <source>
        <dbReference type="RuleBase" id="RU000550"/>
    </source>
</evidence>
<dbReference type="EMBL" id="VBOS01000511">
    <property type="protein sequence ID" value="TMQ47789.1"/>
    <property type="molecule type" value="Genomic_DNA"/>
</dbReference>
<comment type="similarity">
    <text evidence="1 7 12">Belongs to the peptidase S14 family.</text>
</comment>
<accession>A0A538S8U2</accession>
<dbReference type="AlphaFoldDB" id="A0A538S8U2"/>
<dbReference type="PANTHER" id="PTHR10381">
    <property type="entry name" value="ATP-DEPENDENT CLP PROTEASE PROTEOLYTIC SUBUNIT"/>
    <property type="match status" value="1"/>
</dbReference>
<comment type="catalytic activity">
    <reaction evidence="6 7 9">
        <text>Hydrolysis of proteins to small peptides in the presence of ATP and magnesium. alpha-casein is the usual test substrate. In the absence of ATP, only oligopeptides shorter than five residues are hydrolyzed (such as succinyl-Leu-Tyr-|-NHMec, and Leu-Tyr-Leu-|-Tyr-Trp, in which cleavage of the -Tyr-|-Leu- and -Tyr-|-Trp bonds also occurs).</text>
        <dbReference type="EC" id="3.4.21.92"/>
    </reaction>
</comment>
<comment type="caution">
    <text evidence="13">The sequence shown here is derived from an EMBL/GenBank/DDBJ whole genome shotgun (WGS) entry which is preliminary data.</text>
</comment>
<sequence length="194" mass="21533">MGLVPIVVEQTGRGERAYDIYSRLLKDRIVFIGTPIDDMIANLVIAQMIFLEGEDPDRDINLYIHTPGGLVSAGLAIYDTMQFVKPDVATLCMGQAASMGAVLLAAGSKGKRSTLPNSRIMVHQPLGGTQGQTTDIEIYTREMVKMREQLNGILSKHTGRPLDQIEKDTDRNYFMSAEEAKTYGIVDEIIEKRR</sequence>
<keyword evidence="3 7" id="KW-0645">Protease</keyword>
<evidence type="ECO:0000256" key="1">
    <source>
        <dbReference type="ARBA" id="ARBA00007039"/>
    </source>
</evidence>
<dbReference type="GO" id="GO:0004252">
    <property type="term" value="F:serine-type endopeptidase activity"/>
    <property type="evidence" value="ECO:0007669"/>
    <property type="project" value="UniProtKB-UniRule"/>
</dbReference>
<feature type="active site" description="Nucleophile" evidence="7">
    <location>
        <position position="98"/>
    </location>
</feature>
<evidence type="ECO:0000256" key="9">
    <source>
        <dbReference type="PROSITE-ProRule" id="PRU10086"/>
    </source>
</evidence>
<dbReference type="GO" id="GO:0006515">
    <property type="term" value="P:protein quality control for misfolded or incompletely synthesized proteins"/>
    <property type="evidence" value="ECO:0007669"/>
    <property type="project" value="TreeGrafter"/>
</dbReference>
<dbReference type="FunFam" id="3.90.226.10:FF:000001">
    <property type="entry name" value="ATP-dependent Clp protease proteolytic subunit"/>
    <property type="match status" value="1"/>
</dbReference>
<evidence type="ECO:0000256" key="12">
    <source>
        <dbReference type="RuleBase" id="RU003567"/>
    </source>
</evidence>
<dbReference type="NCBIfam" id="NF001368">
    <property type="entry name" value="PRK00277.1"/>
    <property type="match status" value="1"/>
</dbReference>
<dbReference type="GO" id="GO:0004176">
    <property type="term" value="F:ATP-dependent peptidase activity"/>
    <property type="evidence" value="ECO:0007669"/>
    <property type="project" value="InterPro"/>
</dbReference>
<evidence type="ECO:0000256" key="2">
    <source>
        <dbReference type="ARBA" id="ARBA00022490"/>
    </source>
</evidence>
<evidence type="ECO:0000256" key="8">
    <source>
        <dbReference type="PROSITE-ProRule" id="PRU10085"/>
    </source>
</evidence>
<dbReference type="SUPFAM" id="SSF52096">
    <property type="entry name" value="ClpP/crotonase"/>
    <property type="match status" value="1"/>
</dbReference>
<dbReference type="InterPro" id="IPR033135">
    <property type="entry name" value="ClpP_His_AS"/>
</dbReference>
<comment type="subunit">
    <text evidence="7">Fourteen ClpP subunits assemble into 2 heptameric rings which stack back to back to give a disk-like structure with a central cavity, resembling the structure of eukaryotic proteasomes.</text>
</comment>
<evidence type="ECO:0000313" key="14">
    <source>
        <dbReference type="Proteomes" id="UP000317716"/>
    </source>
</evidence>
<dbReference type="NCBIfam" id="NF009205">
    <property type="entry name" value="PRK12553.1"/>
    <property type="match status" value="1"/>
</dbReference>
<dbReference type="NCBIfam" id="TIGR00493">
    <property type="entry name" value="clpP"/>
    <property type="match status" value="1"/>
</dbReference>
<organism evidence="13 14">
    <name type="scientific">Eiseniibacteriota bacterium</name>
    <dbReference type="NCBI Taxonomy" id="2212470"/>
    <lineage>
        <taxon>Bacteria</taxon>
        <taxon>Candidatus Eiseniibacteriota</taxon>
    </lineage>
</organism>
<gene>
    <name evidence="7 13" type="primary">clpP</name>
    <name evidence="13" type="ORF">E6K72_13665</name>
</gene>
<dbReference type="PROSITE" id="PS00382">
    <property type="entry name" value="CLP_PROTEASE_HIS"/>
    <property type="match status" value="1"/>
</dbReference>
<feature type="active site" evidence="7 9">
    <location>
        <position position="123"/>
    </location>
</feature>
<evidence type="ECO:0000256" key="3">
    <source>
        <dbReference type="ARBA" id="ARBA00022670"/>
    </source>
</evidence>
<keyword evidence="2 7" id="KW-0963">Cytoplasm</keyword>
<dbReference type="GO" id="GO:0005737">
    <property type="term" value="C:cytoplasm"/>
    <property type="evidence" value="ECO:0007669"/>
    <property type="project" value="UniProtKB-SubCell"/>
</dbReference>
<dbReference type="GO" id="GO:0051117">
    <property type="term" value="F:ATPase binding"/>
    <property type="evidence" value="ECO:0007669"/>
    <property type="project" value="TreeGrafter"/>
</dbReference>
<name>A0A538S8U2_UNCEI</name>
<dbReference type="PROSITE" id="PS00381">
    <property type="entry name" value="CLP_PROTEASE_SER"/>
    <property type="match status" value="1"/>
</dbReference>
<dbReference type="CDD" id="cd07017">
    <property type="entry name" value="S14_ClpP_2"/>
    <property type="match status" value="1"/>
</dbReference>
<proteinExistence type="inferred from homology"/>
<dbReference type="HAMAP" id="MF_00444">
    <property type="entry name" value="ClpP"/>
    <property type="match status" value="1"/>
</dbReference>
<feature type="active site" evidence="8">
    <location>
        <position position="98"/>
    </location>
</feature>